<proteinExistence type="predicted"/>
<feature type="region of interest" description="Disordered" evidence="1">
    <location>
        <begin position="1"/>
        <end position="71"/>
    </location>
</feature>
<accession>A0A9Q8WZ46</accession>
<sequence length="90" mass="9929">MLDNIEASRRARESSNLGGASPTPESRTREGFMKDHVSPDSETTLHTKSPGFNTGKKNKDGQFKRYGLDSHGGARIQYVDQVIADNVHAR</sequence>
<reference evidence="2 3" key="1">
    <citation type="journal article" date="2021" name="Int. J. Syst. Evol. Microbiol.">
        <title>&lt;i&gt;Pectobacterium quasiaquaticum&lt;/i&gt; sp. nov., isolated from waterways.</title>
        <authorList>
            <person name="Ben Moussa H."/>
            <person name="Pedron J."/>
            <person name="Bertrand C."/>
            <person name="Hecquet A."/>
            <person name="Barny M.A."/>
        </authorList>
    </citation>
    <scope>NUCLEOTIDE SEQUENCE [LARGE SCALE GENOMIC DNA]</scope>
    <source>
        <strain evidence="2 3">A477-S1-J17</strain>
    </source>
</reference>
<name>A0A9Q8WZ46_9GAMM</name>
<keyword evidence="3" id="KW-1185">Reference proteome</keyword>
<organism evidence="2 3">
    <name type="scientific">Pectobacterium quasiaquaticum</name>
    <dbReference type="NCBI Taxonomy" id="2774015"/>
    <lineage>
        <taxon>Bacteria</taxon>
        <taxon>Pseudomonadati</taxon>
        <taxon>Pseudomonadota</taxon>
        <taxon>Gammaproteobacteria</taxon>
        <taxon>Enterobacterales</taxon>
        <taxon>Pectobacteriaceae</taxon>
        <taxon>Pectobacterium</taxon>
    </lineage>
</organism>
<evidence type="ECO:0000313" key="3">
    <source>
        <dbReference type="Proteomes" id="UP000806577"/>
    </source>
</evidence>
<feature type="compositionally biased region" description="Basic and acidic residues" evidence="1">
    <location>
        <begin position="57"/>
        <end position="68"/>
    </location>
</feature>
<feature type="compositionally biased region" description="Basic and acidic residues" evidence="1">
    <location>
        <begin position="26"/>
        <end position="45"/>
    </location>
</feature>
<evidence type="ECO:0000313" key="2">
    <source>
        <dbReference type="EMBL" id="URG49874.1"/>
    </source>
</evidence>
<protein>
    <submittedName>
        <fullName evidence="2">Uncharacterized protein</fullName>
    </submittedName>
</protein>
<dbReference type="AlphaFoldDB" id="A0A9Q8WZ46"/>
<gene>
    <name evidence="2" type="ORF">IG609_004770</name>
</gene>
<dbReference type="EMBL" id="CP065177">
    <property type="protein sequence ID" value="URG49874.1"/>
    <property type="molecule type" value="Genomic_DNA"/>
</dbReference>
<evidence type="ECO:0000256" key="1">
    <source>
        <dbReference type="SAM" id="MobiDB-lite"/>
    </source>
</evidence>
<feature type="compositionally biased region" description="Basic and acidic residues" evidence="1">
    <location>
        <begin position="1"/>
        <end position="13"/>
    </location>
</feature>
<dbReference type="KEGG" id="pqu:IG609_004770"/>
<dbReference type="Proteomes" id="UP000806577">
    <property type="component" value="Chromosome"/>
</dbReference>